<keyword evidence="5" id="KW-1185">Reference proteome</keyword>
<feature type="chain" id="PRO_5045372220" evidence="2">
    <location>
        <begin position="21"/>
        <end position="364"/>
    </location>
</feature>
<accession>A0ABU4VQ89</accession>
<dbReference type="InterPro" id="IPR015168">
    <property type="entry name" value="SsuA/THI5"/>
</dbReference>
<reference evidence="4 5" key="1">
    <citation type="submission" date="2023-11" db="EMBL/GenBank/DDBJ databases">
        <authorList>
            <person name="Xu M."/>
            <person name="Jiang T."/>
        </authorList>
    </citation>
    <scope>NUCLEOTIDE SEQUENCE [LARGE SCALE GENOMIC DNA]</scope>
    <source>
        <strain evidence="4 5">SD</strain>
    </source>
</reference>
<feature type="region of interest" description="Disordered" evidence="1">
    <location>
        <begin position="335"/>
        <end position="364"/>
    </location>
</feature>
<dbReference type="Pfam" id="PF09084">
    <property type="entry name" value="NMT1"/>
    <property type="match status" value="1"/>
</dbReference>
<feature type="signal peptide" evidence="2">
    <location>
        <begin position="1"/>
        <end position="20"/>
    </location>
</feature>
<dbReference type="SUPFAM" id="SSF53850">
    <property type="entry name" value="Periplasmic binding protein-like II"/>
    <property type="match status" value="1"/>
</dbReference>
<dbReference type="EMBL" id="JAXAVX010000010">
    <property type="protein sequence ID" value="MDX8153091.1"/>
    <property type="molecule type" value="Genomic_DNA"/>
</dbReference>
<evidence type="ECO:0000256" key="2">
    <source>
        <dbReference type="SAM" id="SignalP"/>
    </source>
</evidence>
<organism evidence="4 5">
    <name type="scientific">Patulibacter brassicae</name>
    <dbReference type="NCBI Taxonomy" id="1705717"/>
    <lineage>
        <taxon>Bacteria</taxon>
        <taxon>Bacillati</taxon>
        <taxon>Actinomycetota</taxon>
        <taxon>Thermoleophilia</taxon>
        <taxon>Solirubrobacterales</taxon>
        <taxon>Patulibacteraceae</taxon>
        <taxon>Patulibacter</taxon>
    </lineage>
</organism>
<dbReference type="Gene3D" id="3.40.190.10">
    <property type="entry name" value="Periplasmic binding protein-like II"/>
    <property type="match status" value="2"/>
</dbReference>
<dbReference type="RefSeq" id="WP_319955243.1">
    <property type="nucleotide sequence ID" value="NZ_JAXAVX010000010.1"/>
</dbReference>
<dbReference type="PANTHER" id="PTHR31528:SF3">
    <property type="entry name" value="THIAMINE BIOSYNTHESIS PROTEIN HI_0357-RELATED"/>
    <property type="match status" value="1"/>
</dbReference>
<sequence>MTRRPLLLTCALLAALLLTACGEKPEDLSDERPPTTRLSVLLDYLPNANHAGIYQARESGGFAKAGLDVDLRTPSDPATVLNQLTAGKVDLAITYEPEVLLAQAAGKDVTAVAAIVTKPLTSLISLPKAKISKPADLRGKTVGTAGIPYQTAYLRTILREAGVDPSDVKQVNVGFNLNRALVSGRVDATLGAYWNYEGLELERADRKPVVVPVDELGVPRYDELVLVARSRTLAEKESGVRRFVRALANGYEAVRRDPAVGTEALVKANPDLDRGLQGAAIRRTVREGAFFPAEPRRPWGWLSTDDWADYGQWMVDNALLTRPIPLDNVVTTDFLPGEGAGGEGRKSPSGAERPSQVPEGVRGP</sequence>
<evidence type="ECO:0000259" key="3">
    <source>
        <dbReference type="Pfam" id="PF09084"/>
    </source>
</evidence>
<protein>
    <submittedName>
        <fullName evidence="4">ABC transporter substrate-binding protein</fullName>
    </submittedName>
</protein>
<proteinExistence type="predicted"/>
<dbReference type="Proteomes" id="UP001277761">
    <property type="component" value="Unassembled WGS sequence"/>
</dbReference>
<comment type="caution">
    <text evidence="4">The sequence shown here is derived from an EMBL/GenBank/DDBJ whole genome shotgun (WGS) entry which is preliminary data.</text>
</comment>
<dbReference type="PROSITE" id="PS51257">
    <property type="entry name" value="PROKAR_LIPOPROTEIN"/>
    <property type="match status" value="1"/>
</dbReference>
<evidence type="ECO:0000256" key="1">
    <source>
        <dbReference type="SAM" id="MobiDB-lite"/>
    </source>
</evidence>
<evidence type="ECO:0000313" key="5">
    <source>
        <dbReference type="Proteomes" id="UP001277761"/>
    </source>
</evidence>
<feature type="domain" description="SsuA/THI5-like" evidence="3">
    <location>
        <begin position="47"/>
        <end position="259"/>
    </location>
</feature>
<gene>
    <name evidence="4" type="ORF">SK069_15940</name>
</gene>
<dbReference type="InterPro" id="IPR027939">
    <property type="entry name" value="NMT1/THI5"/>
</dbReference>
<name>A0ABU4VQ89_9ACTN</name>
<evidence type="ECO:0000313" key="4">
    <source>
        <dbReference type="EMBL" id="MDX8153091.1"/>
    </source>
</evidence>
<keyword evidence="2" id="KW-0732">Signal</keyword>
<dbReference type="PANTHER" id="PTHR31528">
    <property type="entry name" value="4-AMINO-5-HYDROXYMETHYL-2-METHYLPYRIMIDINE PHOSPHATE SYNTHASE THI11-RELATED"/>
    <property type="match status" value="1"/>
</dbReference>